<organism evidence="1 2">
    <name type="scientific">Rousettus aegyptiacus</name>
    <name type="common">Egyptian fruit bat</name>
    <name type="synonym">Pteropus aegyptiacus</name>
    <dbReference type="NCBI Taxonomy" id="9407"/>
    <lineage>
        <taxon>Eukaryota</taxon>
        <taxon>Metazoa</taxon>
        <taxon>Chordata</taxon>
        <taxon>Craniata</taxon>
        <taxon>Vertebrata</taxon>
        <taxon>Euteleostomi</taxon>
        <taxon>Mammalia</taxon>
        <taxon>Eutheria</taxon>
        <taxon>Laurasiatheria</taxon>
        <taxon>Chiroptera</taxon>
        <taxon>Yinpterochiroptera</taxon>
        <taxon>Pteropodoidea</taxon>
        <taxon>Pteropodidae</taxon>
        <taxon>Rousettinae</taxon>
        <taxon>Rousettus</taxon>
    </lineage>
</organism>
<sequence length="131" mass="14335">MLADLKPLQWPLLPNCACPLPSLAIILLNKAPLYLCPNSLFGRGDGRPPYLNWGSVLKSAITLNGCVTALLGARDSQGSADWKGAQRGFCRIHAKRPGSYPSPHLLTPSTVCVCVWDPGQCEFSFIWEIFH</sequence>
<dbReference type="AlphaFoldDB" id="A0A7J8FJ10"/>
<keyword evidence="2" id="KW-1185">Reference proteome</keyword>
<name>A0A7J8FJ10_ROUAE</name>
<protein>
    <submittedName>
        <fullName evidence="1">Uncharacterized protein</fullName>
    </submittedName>
</protein>
<accession>A0A7J8FJ10</accession>
<evidence type="ECO:0000313" key="2">
    <source>
        <dbReference type="Proteomes" id="UP000593571"/>
    </source>
</evidence>
<dbReference type="Proteomes" id="UP000593571">
    <property type="component" value="Unassembled WGS sequence"/>
</dbReference>
<reference evidence="1 2" key="1">
    <citation type="journal article" date="2020" name="Nature">
        <title>Six reference-quality genomes reveal evolution of bat adaptations.</title>
        <authorList>
            <person name="Jebb D."/>
            <person name="Huang Z."/>
            <person name="Pippel M."/>
            <person name="Hughes G.M."/>
            <person name="Lavrichenko K."/>
            <person name="Devanna P."/>
            <person name="Winkler S."/>
            <person name="Jermiin L.S."/>
            <person name="Skirmuntt E.C."/>
            <person name="Katzourakis A."/>
            <person name="Burkitt-Gray L."/>
            <person name="Ray D.A."/>
            <person name="Sullivan K.A.M."/>
            <person name="Roscito J.G."/>
            <person name="Kirilenko B.M."/>
            <person name="Davalos L.M."/>
            <person name="Corthals A.P."/>
            <person name="Power M.L."/>
            <person name="Jones G."/>
            <person name="Ransome R.D."/>
            <person name="Dechmann D.K.N."/>
            <person name="Locatelli A.G."/>
            <person name="Puechmaille S.J."/>
            <person name="Fedrigo O."/>
            <person name="Jarvis E.D."/>
            <person name="Hiller M."/>
            <person name="Vernes S.C."/>
            <person name="Myers E.W."/>
            <person name="Teeling E.C."/>
        </authorList>
    </citation>
    <scope>NUCLEOTIDE SEQUENCE [LARGE SCALE GENOMIC DNA]</scope>
    <source>
        <strain evidence="1">MRouAeg1</strain>
        <tissue evidence="1">Muscle</tissue>
    </source>
</reference>
<proteinExistence type="predicted"/>
<dbReference type="EMBL" id="JACASE010000007">
    <property type="protein sequence ID" value="KAF6447734.1"/>
    <property type="molecule type" value="Genomic_DNA"/>
</dbReference>
<comment type="caution">
    <text evidence="1">The sequence shown here is derived from an EMBL/GenBank/DDBJ whole genome shotgun (WGS) entry which is preliminary data.</text>
</comment>
<gene>
    <name evidence="1" type="ORF">HJG63_012110</name>
</gene>
<evidence type="ECO:0000313" key="1">
    <source>
        <dbReference type="EMBL" id="KAF6447734.1"/>
    </source>
</evidence>